<dbReference type="OrthoDB" id="538864at2759"/>
<dbReference type="EMBL" id="BRXU01000005">
    <property type="protein sequence ID" value="GLC51906.1"/>
    <property type="molecule type" value="Genomic_DNA"/>
</dbReference>
<comment type="caution">
    <text evidence="1">The sequence shown here is derived from an EMBL/GenBank/DDBJ whole genome shotgun (WGS) entry which is preliminary data.</text>
</comment>
<accession>A0A9W6BI26</accession>
<dbReference type="Proteomes" id="UP001165080">
    <property type="component" value="Unassembled WGS sequence"/>
</dbReference>
<evidence type="ECO:0000313" key="1">
    <source>
        <dbReference type="EMBL" id="GLC51906.1"/>
    </source>
</evidence>
<name>A0A9W6BI26_9CHLO</name>
<keyword evidence="2" id="KW-1185">Reference proteome</keyword>
<evidence type="ECO:0000313" key="2">
    <source>
        <dbReference type="Proteomes" id="UP001165080"/>
    </source>
</evidence>
<organism evidence="1 2">
    <name type="scientific">Pleodorina starrii</name>
    <dbReference type="NCBI Taxonomy" id="330485"/>
    <lineage>
        <taxon>Eukaryota</taxon>
        <taxon>Viridiplantae</taxon>
        <taxon>Chlorophyta</taxon>
        <taxon>core chlorophytes</taxon>
        <taxon>Chlorophyceae</taxon>
        <taxon>CS clade</taxon>
        <taxon>Chlamydomonadales</taxon>
        <taxon>Volvocaceae</taxon>
        <taxon>Pleodorina</taxon>
    </lineage>
</organism>
<proteinExistence type="predicted"/>
<reference evidence="1 2" key="1">
    <citation type="journal article" date="2023" name="Commun. Biol.">
        <title>Reorganization of the ancestral sex-determining regions during the evolution of trioecy in Pleodorina starrii.</title>
        <authorList>
            <person name="Takahashi K."/>
            <person name="Suzuki S."/>
            <person name="Kawai-Toyooka H."/>
            <person name="Yamamoto K."/>
            <person name="Hamaji T."/>
            <person name="Ootsuki R."/>
            <person name="Yamaguchi H."/>
            <person name="Kawachi M."/>
            <person name="Higashiyama T."/>
            <person name="Nozaki H."/>
        </authorList>
    </citation>
    <scope>NUCLEOTIDE SEQUENCE [LARGE SCALE GENOMIC DNA]</scope>
    <source>
        <strain evidence="1 2">NIES-4479</strain>
    </source>
</reference>
<dbReference type="AlphaFoldDB" id="A0A9W6BI26"/>
<protein>
    <submittedName>
        <fullName evidence="1">Uncharacterized protein</fullName>
    </submittedName>
</protein>
<sequence length="238" mass="24908">MKPTLRVLRDVVKPRVSLPSLSSAAAPGSQDQRRSRVSEAFQLTTNLMNAGNGLLLNEFQWRLVKRATAGVTDALLGPAASPSLRLLLRRALRAAVAMASTAAFLLKLWGLAASLDHLDFAHDMKTDAELASAVDTILHPAIPPTLLVRATLFTISVLTYWMNLSSTTDSLVHLNAENLDLITGAASVLDLAISGPGLMENGKGLLKFGAVLGAGRDAESGSGMELAAGGGGECAKDP</sequence>
<gene>
    <name evidence="1" type="primary">PLEST003609</name>
    <name evidence="1" type="ORF">PLESTB_000561500</name>
</gene>